<dbReference type="Proteomes" id="UP001226434">
    <property type="component" value="Unassembled WGS sequence"/>
</dbReference>
<keyword evidence="1" id="KW-0732">Signal</keyword>
<dbReference type="RefSeq" id="WP_282332342.1">
    <property type="nucleotide sequence ID" value="NZ_JASBRG010000001.1"/>
</dbReference>
<name>A0ABT6R6Y1_9BACT</name>
<dbReference type="EMBL" id="JASBRG010000001">
    <property type="protein sequence ID" value="MDI3318226.1"/>
    <property type="molecule type" value="Genomic_DNA"/>
</dbReference>
<evidence type="ECO:0000256" key="1">
    <source>
        <dbReference type="SAM" id="SignalP"/>
    </source>
</evidence>
<accession>A0ABT6R6Y1</accession>
<gene>
    <name evidence="2" type="ORF">QJ048_00480</name>
</gene>
<feature type="signal peptide" evidence="1">
    <location>
        <begin position="1"/>
        <end position="19"/>
    </location>
</feature>
<keyword evidence="3" id="KW-1185">Reference proteome</keyword>
<reference evidence="2 3" key="1">
    <citation type="submission" date="2023-05" db="EMBL/GenBank/DDBJ databases">
        <title>Genome sequence of Pinibacter sp. MAH-24.</title>
        <authorList>
            <person name="Huq M.A."/>
        </authorList>
    </citation>
    <scope>NUCLEOTIDE SEQUENCE [LARGE SCALE GENOMIC DNA]</scope>
    <source>
        <strain evidence="2 3">MAH-24</strain>
    </source>
</reference>
<evidence type="ECO:0000313" key="3">
    <source>
        <dbReference type="Proteomes" id="UP001226434"/>
    </source>
</evidence>
<protein>
    <submittedName>
        <fullName evidence="2">Uncharacterized protein</fullName>
    </submittedName>
</protein>
<feature type="chain" id="PRO_5046862941" evidence="1">
    <location>
        <begin position="20"/>
        <end position="433"/>
    </location>
</feature>
<sequence length="433" mass="49122">MKKLFFGFIACLSTAPSFAQTQQQLPEKILNYYPPAVITKMYEAVNKVNLTDGEMLQLAVQYRKEDSTLFTMARQGKTLQELEKVRSECAQAVMTIIGKERYKKINTGSVVQQCNCDSASGEYLKRRTKELQAIKPLDNIIKIKLEKAFQKELTNHKDDGWASNFNEAMRKTISDTLYFAQLYSNEIDQTATSNAKQYFYPLIKSKKITKAGRDALFPIVYEKKRQLAIVDKMYPLFTKEKDSLITAIENLYTSSIAVSQKRYGGSLSASQLTTLIKLRSVLNLSETQVDSIMVMAATIQAAKDELALKDPVAKYDSKPYESTVLPSILTEEQYAKAMVLNNKSKAEQDAQRDWKELETAGLATNYDKEATIKQLTSYHIARACATYKYSYDREKQKANVRSIDDHMPAALKALKSARKYNNPSNTPQGSFQW</sequence>
<comment type="caution">
    <text evidence="2">The sequence shown here is derived from an EMBL/GenBank/DDBJ whole genome shotgun (WGS) entry which is preliminary data.</text>
</comment>
<proteinExistence type="predicted"/>
<organism evidence="2 3">
    <name type="scientific">Pinibacter soli</name>
    <dbReference type="NCBI Taxonomy" id="3044211"/>
    <lineage>
        <taxon>Bacteria</taxon>
        <taxon>Pseudomonadati</taxon>
        <taxon>Bacteroidota</taxon>
        <taxon>Chitinophagia</taxon>
        <taxon>Chitinophagales</taxon>
        <taxon>Chitinophagaceae</taxon>
        <taxon>Pinibacter</taxon>
    </lineage>
</organism>
<evidence type="ECO:0000313" key="2">
    <source>
        <dbReference type="EMBL" id="MDI3318226.1"/>
    </source>
</evidence>